<proteinExistence type="predicted"/>
<dbReference type="RefSeq" id="WP_044407842.1">
    <property type="nucleotide sequence ID" value="NZ_AP022213.1"/>
</dbReference>
<evidence type="ECO:0000313" key="4">
    <source>
        <dbReference type="EMBL" id="MWK59082.1"/>
    </source>
</evidence>
<reference evidence="3 7" key="3">
    <citation type="submission" date="2023-10" db="EMBL/GenBank/DDBJ databases">
        <title>Pseudomonas otitidis isolated from a paediatric patient with cystic fibrosis in Chile.</title>
        <authorList>
            <person name="Amsteins-Romero L."/>
            <person name="Opazo-Capurro A."/>
            <person name="Matus-Kohler M."/>
            <person name="Gonzalez-Rocha G."/>
        </authorList>
    </citation>
    <scope>NUCLEOTIDE SEQUENCE [LARGE SCALE GENOMIC DNA]</scope>
    <source>
        <strain evidence="3 7">P-714</strain>
    </source>
</reference>
<protein>
    <submittedName>
        <fullName evidence="4">Uncharacterized protein</fullName>
    </submittedName>
</protein>
<dbReference type="AlphaFoldDB" id="A0A1I0US08"/>
<dbReference type="Proteomes" id="UP001273935">
    <property type="component" value="Unassembled WGS sequence"/>
</dbReference>
<organism evidence="4 5">
    <name type="scientific">Metapseudomonas otitidis</name>
    <dbReference type="NCBI Taxonomy" id="319939"/>
    <lineage>
        <taxon>Bacteria</taxon>
        <taxon>Pseudomonadati</taxon>
        <taxon>Pseudomonadota</taxon>
        <taxon>Gammaproteobacteria</taxon>
        <taxon>Pseudomonadales</taxon>
        <taxon>Pseudomonadaceae</taxon>
        <taxon>Metapseudomonas</taxon>
    </lineage>
</organism>
<keyword evidence="1" id="KW-0732">Signal</keyword>
<evidence type="ECO:0000313" key="5">
    <source>
        <dbReference type="Proteomes" id="UP000461288"/>
    </source>
</evidence>
<evidence type="ECO:0000256" key="1">
    <source>
        <dbReference type="SAM" id="SignalP"/>
    </source>
</evidence>
<reference evidence="2 6" key="1">
    <citation type="submission" date="2019-12" db="EMBL/GenBank/DDBJ databases">
        <title>complete genome sequences of Pseudomonas otitidis str. WP8-S17-CRE-03 isolated from wastewater treatment plant effluent.</title>
        <authorList>
            <person name="Sekizuka T."/>
            <person name="Itokawa K."/>
            <person name="Yatsu K."/>
            <person name="Inamine Y."/>
            <person name="Kuroda M."/>
        </authorList>
    </citation>
    <scope>NUCLEOTIDE SEQUENCE [LARGE SCALE GENOMIC DNA]</scope>
    <source>
        <strain evidence="2 6">WP8-S17-CRE-03</strain>
    </source>
</reference>
<feature type="signal peptide" evidence="1">
    <location>
        <begin position="1"/>
        <end position="17"/>
    </location>
</feature>
<evidence type="ECO:0000313" key="2">
    <source>
        <dbReference type="EMBL" id="BBT18812.1"/>
    </source>
</evidence>
<accession>A0A1I0US08</accession>
<name>A0A1I0US08_9GAMM</name>
<dbReference type="EMBL" id="WTFN01000081">
    <property type="protein sequence ID" value="MWK59082.1"/>
    <property type="molecule type" value="Genomic_DNA"/>
</dbReference>
<evidence type="ECO:0000313" key="6">
    <source>
        <dbReference type="Proteomes" id="UP000515591"/>
    </source>
</evidence>
<dbReference type="EMBL" id="AP022213">
    <property type="protein sequence ID" value="BBT18812.1"/>
    <property type="molecule type" value="Genomic_DNA"/>
</dbReference>
<feature type="chain" id="PRO_5044559346" evidence="1">
    <location>
        <begin position="18"/>
        <end position="340"/>
    </location>
</feature>
<dbReference type="Proteomes" id="UP000461288">
    <property type="component" value="Unassembled WGS sequence"/>
</dbReference>
<dbReference type="EMBL" id="JAWJUL010000110">
    <property type="protein sequence ID" value="MDV3442296.1"/>
    <property type="molecule type" value="Genomic_DNA"/>
</dbReference>
<dbReference type="Proteomes" id="UP000515591">
    <property type="component" value="Chromosome"/>
</dbReference>
<evidence type="ECO:0000313" key="7">
    <source>
        <dbReference type="Proteomes" id="UP001273935"/>
    </source>
</evidence>
<gene>
    <name evidence="4" type="ORF">GO594_24110</name>
    <name evidence="3" type="ORF">R0G64_23060</name>
    <name evidence="2" type="ORF">WP8S17C03_48610</name>
</gene>
<keyword evidence="7" id="KW-1185">Reference proteome</keyword>
<reference evidence="4 5" key="2">
    <citation type="submission" date="2019-12" db="EMBL/GenBank/DDBJ databases">
        <title>Draft genome sequence of Pseudomonas otitidis recovered from a chicken carcass.</title>
        <authorList>
            <person name="Vieira T.R."/>
            <person name="Oliviera E.F.C."/>
            <person name="Silva N.M.V."/>
            <person name="Sambrano G.E."/>
            <person name="Cibulski S.P."/>
            <person name="Cardoso M.R.I."/>
        </authorList>
    </citation>
    <scope>NUCLEOTIDE SEQUENCE [LARGE SCALE GENOMIC DNA]</scope>
    <source>
        <strain evidence="4 5">25_K</strain>
    </source>
</reference>
<dbReference type="STRING" id="319939.SAMN05216263_12391"/>
<evidence type="ECO:0000313" key="3">
    <source>
        <dbReference type="EMBL" id="MDV3442296.1"/>
    </source>
</evidence>
<sequence>MRTLALLSCLLPALANAEMQAMDDSELSAVDGAGIGFVLDKVMLDASGATITLNDITNGSGQNVPIAVKEFYLGATGSNNGANLNPVTIGRLDHPFTLNFARGESMRTLNDAGQWVQTTPSGISVLEFTFPERLTSGGSACISGYSTGGNTCSSRASEKVDLGIRFDFQVAAGRTDVINLDIAELAMDGSYLRLWGDKVKNQMVGELRLNVFAKSIQLMSCAAGTTNCTTAQQQRDRTLFMSGAYATVALGYGKSQPLLFDVSSNGQFVLELQNPTASGTTAAQKQALADDFYANAPRTSIIINNLKSGTGDPATGGYNFGYNEIGGLSINYLKVTSHDL</sequence>